<dbReference type="EMBL" id="CAEZYF010000002">
    <property type="protein sequence ID" value="CAB4705828.1"/>
    <property type="molecule type" value="Genomic_DNA"/>
</dbReference>
<evidence type="ECO:0000313" key="4">
    <source>
        <dbReference type="EMBL" id="CAB4817571.1"/>
    </source>
</evidence>
<name>A0A6J5ZZG4_9ZZZZ</name>
<evidence type="ECO:0000313" key="3">
    <source>
        <dbReference type="EMBL" id="CAB4705828.1"/>
    </source>
</evidence>
<evidence type="ECO:0000313" key="5">
    <source>
        <dbReference type="EMBL" id="CAB4853027.1"/>
    </source>
</evidence>
<feature type="transmembrane region" description="Helical" evidence="1">
    <location>
        <begin position="45"/>
        <end position="64"/>
    </location>
</feature>
<dbReference type="EMBL" id="CAESGF010000002">
    <property type="protein sequence ID" value="CAB4362554.1"/>
    <property type="molecule type" value="Genomic_DNA"/>
</dbReference>
<dbReference type="AlphaFoldDB" id="A0A6J5ZZG4"/>
<keyword evidence="1" id="KW-0472">Membrane</keyword>
<evidence type="ECO:0000313" key="2">
    <source>
        <dbReference type="EMBL" id="CAB4362554.1"/>
    </source>
</evidence>
<evidence type="ECO:0000313" key="6">
    <source>
        <dbReference type="EMBL" id="CAB4909990.1"/>
    </source>
</evidence>
<proteinExistence type="predicted"/>
<dbReference type="EMBL" id="CAFBMT010000001">
    <property type="protein sequence ID" value="CAB4909990.1"/>
    <property type="molecule type" value="Genomic_DNA"/>
</dbReference>
<accession>A0A6J5ZZG4</accession>
<reference evidence="2" key="1">
    <citation type="submission" date="2020-05" db="EMBL/GenBank/DDBJ databases">
        <authorList>
            <person name="Chiriac C."/>
            <person name="Salcher M."/>
            <person name="Ghai R."/>
            <person name="Kavagutti S V."/>
        </authorList>
    </citation>
    <scope>NUCLEOTIDE SEQUENCE</scope>
</reference>
<protein>
    <submittedName>
        <fullName evidence="2">Unannotated protein</fullName>
    </submittedName>
</protein>
<dbReference type="EMBL" id="CAFBIY010000189">
    <property type="protein sequence ID" value="CAB4853027.1"/>
    <property type="molecule type" value="Genomic_DNA"/>
</dbReference>
<evidence type="ECO:0000313" key="7">
    <source>
        <dbReference type="EMBL" id="CAB5003858.1"/>
    </source>
</evidence>
<gene>
    <name evidence="3" type="ORF">UFOPK2656_00335</name>
    <name evidence="4" type="ORF">UFOPK3099_01188</name>
    <name evidence="5" type="ORF">UFOPK3267_02551</name>
    <name evidence="6" type="ORF">UFOPK3651_00103</name>
    <name evidence="7" type="ORF">UFOPK3931_02353</name>
    <name evidence="2" type="ORF">UFOPK4189_00332</name>
</gene>
<feature type="transmembrane region" description="Helical" evidence="1">
    <location>
        <begin position="21"/>
        <end position="39"/>
    </location>
</feature>
<dbReference type="EMBL" id="CAFAAV010000077">
    <property type="protein sequence ID" value="CAB4817571.1"/>
    <property type="molecule type" value="Genomic_DNA"/>
</dbReference>
<keyword evidence="1" id="KW-1133">Transmembrane helix</keyword>
<dbReference type="EMBL" id="CAFBOL010000079">
    <property type="protein sequence ID" value="CAB5003858.1"/>
    <property type="molecule type" value="Genomic_DNA"/>
</dbReference>
<keyword evidence="1" id="KW-0812">Transmembrane</keyword>
<sequence>MRWVAFRIWAIEHFGTWPNRLHVLTVAMFGIVAVGQLAAGRSGAWLDMVIEAALVASLTLRVRYWDRRRLSSLLP</sequence>
<evidence type="ECO:0000256" key="1">
    <source>
        <dbReference type="SAM" id="Phobius"/>
    </source>
</evidence>
<organism evidence="2">
    <name type="scientific">freshwater metagenome</name>
    <dbReference type="NCBI Taxonomy" id="449393"/>
    <lineage>
        <taxon>unclassified sequences</taxon>
        <taxon>metagenomes</taxon>
        <taxon>ecological metagenomes</taxon>
    </lineage>
</organism>